<proteinExistence type="predicted"/>
<dbReference type="Proteomes" id="UP000814033">
    <property type="component" value="Unassembled WGS sequence"/>
</dbReference>
<comment type="caution">
    <text evidence="1">The sequence shown here is derived from an EMBL/GenBank/DDBJ whole genome shotgun (WGS) entry which is preliminary data.</text>
</comment>
<reference evidence="1" key="1">
    <citation type="submission" date="2021-02" db="EMBL/GenBank/DDBJ databases">
        <authorList>
            <consortium name="DOE Joint Genome Institute"/>
            <person name="Ahrendt S."/>
            <person name="Looney B.P."/>
            <person name="Miyauchi S."/>
            <person name="Morin E."/>
            <person name="Drula E."/>
            <person name="Courty P.E."/>
            <person name="Chicoki N."/>
            <person name="Fauchery L."/>
            <person name="Kohler A."/>
            <person name="Kuo A."/>
            <person name="Labutti K."/>
            <person name="Pangilinan J."/>
            <person name="Lipzen A."/>
            <person name="Riley R."/>
            <person name="Andreopoulos W."/>
            <person name="He G."/>
            <person name="Johnson J."/>
            <person name="Barry K.W."/>
            <person name="Grigoriev I.V."/>
            <person name="Nagy L."/>
            <person name="Hibbett D."/>
            <person name="Henrissat B."/>
            <person name="Matheny P.B."/>
            <person name="Labbe J."/>
            <person name="Martin F."/>
        </authorList>
    </citation>
    <scope>NUCLEOTIDE SEQUENCE</scope>
    <source>
        <strain evidence="1">FP105234-sp</strain>
    </source>
</reference>
<keyword evidence="2" id="KW-1185">Reference proteome</keyword>
<sequence>MGENGALRTHVFRVLQEDLSSGWEALVFEWRRDIDGVVRSSWMILWSKYSCPCLDFPSSLQLPETPLHGHLRTNTTSALHWSLIPAAAYAHLSSDGASYLFEPYADRQKHKVARHRRSDGMRHGRHDYIGIISRHRMRLDHSVSHRSCDRRSTRAARRAAGASGRLVIRPSPQQSTAPRLAALTLTIDNVPSLLCRLPVLPDIVSRSVLAHRGRCMRNRHRYRRQRCAAL</sequence>
<protein>
    <submittedName>
        <fullName evidence="1">Uncharacterized protein</fullName>
    </submittedName>
</protein>
<reference evidence="1" key="2">
    <citation type="journal article" date="2022" name="New Phytol.">
        <title>Evolutionary transition to the ectomycorrhizal habit in the genomes of a hyperdiverse lineage of mushroom-forming fungi.</title>
        <authorList>
            <person name="Looney B."/>
            <person name="Miyauchi S."/>
            <person name="Morin E."/>
            <person name="Drula E."/>
            <person name="Courty P.E."/>
            <person name="Kohler A."/>
            <person name="Kuo A."/>
            <person name="LaButti K."/>
            <person name="Pangilinan J."/>
            <person name="Lipzen A."/>
            <person name="Riley R."/>
            <person name="Andreopoulos W."/>
            <person name="He G."/>
            <person name="Johnson J."/>
            <person name="Nolan M."/>
            <person name="Tritt A."/>
            <person name="Barry K.W."/>
            <person name="Grigoriev I.V."/>
            <person name="Nagy L.G."/>
            <person name="Hibbett D."/>
            <person name="Henrissat B."/>
            <person name="Matheny P.B."/>
            <person name="Labbe J."/>
            <person name="Martin F.M."/>
        </authorList>
    </citation>
    <scope>NUCLEOTIDE SEQUENCE</scope>
    <source>
        <strain evidence="1">FP105234-sp</strain>
    </source>
</reference>
<evidence type="ECO:0000313" key="2">
    <source>
        <dbReference type="Proteomes" id="UP000814033"/>
    </source>
</evidence>
<organism evidence="1 2">
    <name type="scientific">Auriscalpium vulgare</name>
    <dbReference type="NCBI Taxonomy" id="40419"/>
    <lineage>
        <taxon>Eukaryota</taxon>
        <taxon>Fungi</taxon>
        <taxon>Dikarya</taxon>
        <taxon>Basidiomycota</taxon>
        <taxon>Agaricomycotina</taxon>
        <taxon>Agaricomycetes</taxon>
        <taxon>Russulales</taxon>
        <taxon>Auriscalpiaceae</taxon>
        <taxon>Auriscalpium</taxon>
    </lineage>
</organism>
<evidence type="ECO:0000313" key="1">
    <source>
        <dbReference type="EMBL" id="KAI0042524.1"/>
    </source>
</evidence>
<name>A0ACB8RF64_9AGAM</name>
<dbReference type="EMBL" id="MU276062">
    <property type="protein sequence ID" value="KAI0042524.1"/>
    <property type="molecule type" value="Genomic_DNA"/>
</dbReference>
<gene>
    <name evidence="1" type="ORF">FA95DRAFT_562105</name>
</gene>
<accession>A0ACB8RF64</accession>